<name>A0A844B382_9BURK</name>
<evidence type="ECO:0000256" key="3">
    <source>
        <dbReference type="ARBA" id="ARBA00023098"/>
    </source>
</evidence>
<dbReference type="InterPro" id="IPR050301">
    <property type="entry name" value="NTE"/>
</dbReference>
<protein>
    <submittedName>
        <fullName evidence="6">Patatin-like phospholipase family protein</fullName>
    </submittedName>
</protein>
<feature type="short sequence motif" description="GXSXG" evidence="4">
    <location>
        <begin position="78"/>
        <end position="82"/>
    </location>
</feature>
<dbReference type="AlphaFoldDB" id="A0A844B382"/>
<dbReference type="PROSITE" id="PS51635">
    <property type="entry name" value="PNPLA"/>
    <property type="match status" value="1"/>
</dbReference>
<keyword evidence="7" id="KW-1185">Reference proteome</keyword>
<reference evidence="6 7" key="1">
    <citation type="submission" date="2019-11" db="EMBL/GenBank/DDBJ databases">
        <title>Caenimonas koreensis gen. nov., sp. nov., isolated from activated sludge.</title>
        <authorList>
            <person name="Seung H.R."/>
        </authorList>
    </citation>
    <scope>NUCLEOTIDE SEQUENCE [LARGE SCALE GENOMIC DNA]</scope>
    <source>
        <strain evidence="6 7">EMB320</strain>
    </source>
</reference>
<evidence type="ECO:0000256" key="2">
    <source>
        <dbReference type="ARBA" id="ARBA00022963"/>
    </source>
</evidence>
<proteinExistence type="predicted"/>
<dbReference type="Proteomes" id="UP000487350">
    <property type="component" value="Unassembled WGS sequence"/>
</dbReference>
<sequence>MGWRRAKAWLVAGGVGLLLVGCVSTPVEVRPPEPPPPAVKRTPRLGLALGGGAARGFAHVGVIQVLEEAGLRPSLVVGTSAGSLVAALYASGRNSAQLQQVAETMEEAAFTDWTLPIFSRGMLRGEALSRYVNQQVGGKLIEQMPMPLGIVATDLNSGQGVLFQRGDTGTAVRASSAVPAVFVPVKINGHEYVDGGLVSPVPVRYARQMGAEVVIAVDISSEPEGNPSTDTLQILLQTFAIMGKSINSFELKDADIVVRPALTGVSGADFTVRRKSIEAGRAAMLRLMPQLKALMEAKAK</sequence>
<evidence type="ECO:0000313" key="7">
    <source>
        <dbReference type="Proteomes" id="UP000487350"/>
    </source>
</evidence>
<feature type="short sequence motif" description="DGA/G" evidence="4">
    <location>
        <begin position="194"/>
        <end position="196"/>
    </location>
</feature>
<comment type="caution">
    <text evidence="6">The sequence shown here is derived from an EMBL/GenBank/DDBJ whole genome shotgun (WGS) entry which is preliminary data.</text>
</comment>
<feature type="domain" description="PNPLA" evidence="5">
    <location>
        <begin position="47"/>
        <end position="207"/>
    </location>
</feature>
<dbReference type="InterPro" id="IPR002641">
    <property type="entry name" value="PNPLA_dom"/>
</dbReference>
<dbReference type="OrthoDB" id="5290098at2"/>
<evidence type="ECO:0000256" key="1">
    <source>
        <dbReference type="ARBA" id="ARBA00022801"/>
    </source>
</evidence>
<gene>
    <name evidence="6" type="ORF">GHT07_01855</name>
</gene>
<keyword evidence="2 4" id="KW-0442">Lipid degradation</keyword>
<dbReference type="PANTHER" id="PTHR14226:SF76">
    <property type="entry name" value="NTE FAMILY PROTEIN RSSA"/>
    <property type="match status" value="1"/>
</dbReference>
<keyword evidence="1 4" id="KW-0378">Hydrolase</keyword>
<dbReference type="GO" id="GO:0016787">
    <property type="term" value="F:hydrolase activity"/>
    <property type="evidence" value="ECO:0007669"/>
    <property type="project" value="UniProtKB-UniRule"/>
</dbReference>
<comment type="caution">
    <text evidence="4">Lacks conserved residue(s) required for the propagation of feature annotation.</text>
</comment>
<dbReference type="CDD" id="cd07205">
    <property type="entry name" value="Pat_PNPLA6_PNPLA7_NTE1_like"/>
    <property type="match status" value="1"/>
</dbReference>
<dbReference type="SUPFAM" id="SSF52151">
    <property type="entry name" value="FabD/lysophospholipase-like"/>
    <property type="match status" value="1"/>
</dbReference>
<evidence type="ECO:0000256" key="4">
    <source>
        <dbReference type="PROSITE-ProRule" id="PRU01161"/>
    </source>
</evidence>
<dbReference type="Pfam" id="PF01734">
    <property type="entry name" value="Patatin"/>
    <property type="match status" value="1"/>
</dbReference>
<accession>A0A844B382</accession>
<dbReference type="GO" id="GO:0016042">
    <property type="term" value="P:lipid catabolic process"/>
    <property type="evidence" value="ECO:0007669"/>
    <property type="project" value="UniProtKB-UniRule"/>
</dbReference>
<organism evidence="6 7">
    <name type="scientific">Caenimonas koreensis DSM 17982</name>
    <dbReference type="NCBI Taxonomy" id="1121255"/>
    <lineage>
        <taxon>Bacteria</taxon>
        <taxon>Pseudomonadati</taxon>
        <taxon>Pseudomonadota</taxon>
        <taxon>Betaproteobacteria</taxon>
        <taxon>Burkholderiales</taxon>
        <taxon>Comamonadaceae</taxon>
        <taxon>Caenimonas</taxon>
    </lineage>
</organism>
<evidence type="ECO:0000259" key="5">
    <source>
        <dbReference type="PROSITE" id="PS51635"/>
    </source>
</evidence>
<keyword evidence="3 4" id="KW-0443">Lipid metabolism</keyword>
<dbReference type="Gene3D" id="3.40.1090.10">
    <property type="entry name" value="Cytosolic phospholipase A2 catalytic domain"/>
    <property type="match status" value="2"/>
</dbReference>
<feature type="active site" description="Proton acceptor" evidence="4">
    <location>
        <position position="194"/>
    </location>
</feature>
<dbReference type="PANTHER" id="PTHR14226">
    <property type="entry name" value="NEUROPATHY TARGET ESTERASE/SWISS CHEESE D.MELANOGASTER"/>
    <property type="match status" value="1"/>
</dbReference>
<dbReference type="InterPro" id="IPR016035">
    <property type="entry name" value="Acyl_Trfase/lysoPLipase"/>
</dbReference>
<dbReference type="PROSITE" id="PS51257">
    <property type="entry name" value="PROKAR_LIPOPROTEIN"/>
    <property type="match status" value="1"/>
</dbReference>
<dbReference type="EMBL" id="WJBU01000001">
    <property type="protein sequence ID" value="MRD46007.1"/>
    <property type="molecule type" value="Genomic_DNA"/>
</dbReference>
<evidence type="ECO:0000313" key="6">
    <source>
        <dbReference type="EMBL" id="MRD46007.1"/>
    </source>
</evidence>
<feature type="active site" description="Nucleophile" evidence="4">
    <location>
        <position position="80"/>
    </location>
</feature>